<protein>
    <submittedName>
        <fullName evidence="2">Uncharacterized protein</fullName>
    </submittedName>
</protein>
<keyword evidence="3" id="KW-1185">Reference proteome</keyword>
<evidence type="ECO:0000313" key="2">
    <source>
        <dbReference type="EMBL" id="KAL3681549.1"/>
    </source>
</evidence>
<dbReference type="EMBL" id="JBJQOH010000007">
    <property type="protein sequence ID" value="KAL3681549.1"/>
    <property type="molecule type" value="Genomic_DNA"/>
</dbReference>
<name>A0ABD3GUQ2_9MARC</name>
<feature type="region of interest" description="Disordered" evidence="1">
    <location>
        <begin position="206"/>
        <end position="271"/>
    </location>
</feature>
<dbReference type="AlphaFoldDB" id="A0ABD3GUQ2"/>
<reference evidence="2 3" key="1">
    <citation type="submission" date="2024-09" db="EMBL/GenBank/DDBJ databases">
        <title>Chromosome-scale assembly of Riccia sorocarpa.</title>
        <authorList>
            <person name="Paukszto L."/>
        </authorList>
    </citation>
    <scope>NUCLEOTIDE SEQUENCE [LARGE SCALE GENOMIC DNA]</scope>
    <source>
        <strain evidence="2">LP-2024</strain>
        <tissue evidence="2">Aerial parts of the thallus</tissue>
    </source>
</reference>
<sequence>MTGTVHKTRRNKYHFVRLVVLSHRTFKKPVRPEGRATQGGMMDMALAASAAPISGRPKRRLSSRNTNASCYGATVANGAYATVANILRELLELERMIPTATFSGNAARFINHMDRVHETLDDNRRVVLEVKTDSRVVSTERLQPSEFGDCAKFVKPVAEDFIVKTEFIDEADNDKEALSTFRTSCPCFLNFQDSIIFKAKHLTTDEKPDAHSAEEQGPPSDVGMQRTNKRNKKIQTRTALKERRYSAQSKRSSPKYHPTGQKATREERKRLTSNHPIKVSCCIGVELVDVPSADFTI</sequence>
<evidence type="ECO:0000313" key="3">
    <source>
        <dbReference type="Proteomes" id="UP001633002"/>
    </source>
</evidence>
<comment type="caution">
    <text evidence="2">The sequence shown here is derived from an EMBL/GenBank/DDBJ whole genome shotgun (WGS) entry which is preliminary data.</text>
</comment>
<evidence type="ECO:0000256" key="1">
    <source>
        <dbReference type="SAM" id="MobiDB-lite"/>
    </source>
</evidence>
<dbReference type="Proteomes" id="UP001633002">
    <property type="component" value="Unassembled WGS sequence"/>
</dbReference>
<gene>
    <name evidence="2" type="ORF">R1sor_024505</name>
</gene>
<accession>A0ABD3GUQ2</accession>
<organism evidence="2 3">
    <name type="scientific">Riccia sorocarpa</name>
    <dbReference type="NCBI Taxonomy" id="122646"/>
    <lineage>
        <taxon>Eukaryota</taxon>
        <taxon>Viridiplantae</taxon>
        <taxon>Streptophyta</taxon>
        <taxon>Embryophyta</taxon>
        <taxon>Marchantiophyta</taxon>
        <taxon>Marchantiopsida</taxon>
        <taxon>Marchantiidae</taxon>
        <taxon>Marchantiales</taxon>
        <taxon>Ricciaceae</taxon>
        <taxon>Riccia</taxon>
    </lineage>
</organism>
<proteinExistence type="predicted"/>